<dbReference type="SUPFAM" id="SSF54060">
    <property type="entry name" value="His-Me finger endonucleases"/>
    <property type="match status" value="1"/>
</dbReference>
<dbReference type="Pfam" id="PF07463">
    <property type="entry name" value="NUMOD4"/>
    <property type="match status" value="1"/>
</dbReference>
<dbReference type="Pfam" id="PF13392">
    <property type="entry name" value="HNH_3"/>
    <property type="match status" value="1"/>
</dbReference>
<keyword evidence="2" id="KW-0255">Endonuclease</keyword>
<proteinExistence type="predicted"/>
<dbReference type="SMART" id="SM00497">
    <property type="entry name" value="IENR1"/>
    <property type="match status" value="1"/>
</dbReference>
<reference evidence="2" key="1">
    <citation type="journal article" date="2021" name="Proc. Natl. Acad. Sci. U.S.A.">
        <title>A Catalog of Tens of Thousands of Viruses from Human Metagenomes Reveals Hidden Associations with Chronic Diseases.</title>
        <authorList>
            <person name="Tisza M.J."/>
            <person name="Buck C.B."/>
        </authorList>
    </citation>
    <scope>NUCLEOTIDE SEQUENCE</scope>
    <source>
        <strain evidence="2">CtR6G4</strain>
    </source>
</reference>
<dbReference type="GO" id="GO:0004519">
    <property type="term" value="F:endonuclease activity"/>
    <property type="evidence" value="ECO:0007669"/>
    <property type="project" value="UniProtKB-KW"/>
</dbReference>
<evidence type="ECO:0000313" key="2">
    <source>
        <dbReference type="EMBL" id="DAD99712.1"/>
    </source>
</evidence>
<evidence type="ECO:0000259" key="1">
    <source>
        <dbReference type="SMART" id="SM00507"/>
    </source>
</evidence>
<organism evidence="2">
    <name type="scientific">Siphoviridae sp. ctR6G4</name>
    <dbReference type="NCBI Taxonomy" id="2825499"/>
    <lineage>
        <taxon>Viruses</taxon>
        <taxon>Duplodnaviria</taxon>
        <taxon>Heunggongvirae</taxon>
        <taxon>Uroviricota</taxon>
        <taxon>Caudoviricetes</taxon>
    </lineage>
</organism>
<accession>A0A8S5NZT9</accession>
<dbReference type="SMART" id="SM00507">
    <property type="entry name" value="HNHc"/>
    <property type="match status" value="1"/>
</dbReference>
<dbReference type="InterPro" id="IPR003647">
    <property type="entry name" value="Intron_nuc_1_rpt"/>
</dbReference>
<dbReference type="EMBL" id="BK015292">
    <property type="protein sequence ID" value="DAD99712.1"/>
    <property type="molecule type" value="Genomic_DNA"/>
</dbReference>
<dbReference type="Gene3D" id="3.90.75.20">
    <property type="match status" value="1"/>
</dbReference>
<keyword evidence="2" id="KW-0378">Hydrolase</keyword>
<sequence length="179" mass="21144">MNNEIWKDVVGYEGIYEVSNYGRVRTHKDKTTYTQRHGIRHWKQRILKEKSRTNRDVRISLWKNGRSKDYLVHRLVAEAFIQNPDNKPTINHIDGNPRNNHVDNLEWATYYENNNHAFDNKLISTSHAVTLVNQETGEKQYFRSLSKASEYLGFCSGYISNRLKQGKKIKGYDIFHLKN</sequence>
<dbReference type="InterPro" id="IPR044925">
    <property type="entry name" value="His-Me_finger_sf"/>
</dbReference>
<dbReference type="GO" id="GO:0016788">
    <property type="term" value="F:hydrolase activity, acting on ester bonds"/>
    <property type="evidence" value="ECO:0007669"/>
    <property type="project" value="InterPro"/>
</dbReference>
<keyword evidence="2" id="KW-0540">Nuclease</keyword>
<dbReference type="InterPro" id="IPR003615">
    <property type="entry name" value="HNH_nuc"/>
</dbReference>
<name>A0A8S5NZT9_9CAUD</name>
<dbReference type="InterPro" id="IPR010902">
    <property type="entry name" value="NUMOD4"/>
</dbReference>
<protein>
    <submittedName>
        <fullName evidence="2">Homing endonuclease</fullName>
    </submittedName>
</protein>
<feature type="domain" description="HNH nuclease" evidence="1">
    <location>
        <begin position="66"/>
        <end position="114"/>
    </location>
</feature>